<organism evidence="11 12">
    <name type="scientific">Candidatus Roizmanbacteria bacterium CG09_land_8_20_14_0_10_41_9</name>
    <dbReference type="NCBI Taxonomy" id="1974850"/>
    <lineage>
        <taxon>Bacteria</taxon>
        <taxon>Candidatus Roizmaniibacteriota</taxon>
    </lineage>
</organism>
<evidence type="ECO:0000256" key="8">
    <source>
        <dbReference type="ARBA" id="ARBA00022989"/>
    </source>
</evidence>
<keyword evidence="6 10" id="KW-0812">Transmembrane</keyword>
<feature type="transmembrane region" description="Helical" evidence="10">
    <location>
        <begin position="358"/>
        <end position="380"/>
    </location>
</feature>
<keyword evidence="4" id="KW-0328">Glycosyltransferase</keyword>
<evidence type="ECO:0000256" key="3">
    <source>
        <dbReference type="ARBA" id="ARBA00022502"/>
    </source>
</evidence>
<dbReference type="GO" id="GO:0031501">
    <property type="term" value="C:mannosyltransferase complex"/>
    <property type="evidence" value="ECO:0007669"/>
    <property type="project" value="TreeGrafter"/>
</dbReference>
<comment type="subcellular location">
    <subcellularLocation>
        <location evidence="1">Endoplasmic reticulum membrane</location>
        <topology evidence="1">Multi-pass membrane protein</topology>
    </subcellularLocation>
</comment>
<dbReference type="Pfam" id="PF04188">
    <property type="entry name" value="Mannosyl_trans2"/>
    <property type="match status" value="1"/>
</dbReference>
<accession>A0A2H0WTX7</accession>
<sequence length="382" mass="44355">MMRLKKITLLFLTWRTFLFLPFYVGSLLIPYRVGQEFTRIWYWAGMDKPVSSIFLFPWANFDGVHYLNIAGNGYTANARFFPLFPLIAGFISRMMGAQKAFDLTYFLTSLILSNLFLLISLWVLYALVRKDYPKSIAWWTCIFLLLFPASFFFASIYSESLFLLLSLLCFYFARKKQWIVSNLFASCLVLTRLVGICIIPALIYEFITQDKKNRLKKSYSFLLPVLVFMGYLWFNYLNWGNALHFLYSQGELNNGRSTASLVLFPQTMVRYVKIFVTVSPRIYEWWIALVEFVSFLFAGSMVYIAWKKNIRFSYILYSAFCILIPASSGTFSGLPRYVAILFPLYLAITLGKNTGMKLLYGVVSGILLFVLLMVFSRGYYVS</sequence>
<dbReference type="UniPathway" id="UPA00196"/>
<dbReference type="PANTHER" id="PTHR12468:SF2">
    <property type="entry name" value="GPI MANNOSYLTRANSFERASE 2"/>
    <property type="match status" value="1"/>
</dbReference>
<evidence type="ECO:0000256" key="7">
    <source>
        <dbReference type="ARBA" id="ARBA00022824"/>
    </source>
</evidence>
<gene>
    <name evidence="11" type="ORF">COT62_00020</name>
</gene>
<protein>
    <recommendedName>
        <fullName evidence="13">Glycosyltransferase RgtA/B/C/D-like domain-containing protein</fullName>
    </recommendedName>
</protein>
<keyword evidence="8 10" id="KW-1133">Transmembrane helix</keyword>
<evidence type="ECO:0000256" key="1">
    <source>
        <dbReference type="ARBA" id="ARBA00004477"/>
    </source>
</evidence>
<keyword evidence="5" id="KW-0808">Transferase</keyword>
<feature type="transmembrane region" description="Helical" evidence="10">
    <location>
        <begin position="312"/>
        <end position="328"/>
    </location>
</feature>
<dbReference type="Proteomes" id="UP000231198">
    <property type="component" value="Unassembled WGS sequence"/>
</dbReference>
<dbReference type="PANTHER" id="PTHR12468">
    <property type="entry name" value="GPI MANNOSYLTRANSFERASE 2"/>
    <property type="match status" value="1"/>
</dbReference>
<dbReference type="GO" id="GO:0016020">
    <property type="term" value="C:membrane"/>
    <property type="evidence" value="ECO:0007669"/>
    <property type="project" value="GOC"/>
</dbReference>
<comment type="pathway">
    <text evidence="2">Glycolipid biosynthesis; glycosylphosphatidylinositol-anchor biosynthesis.</text>
</comment>
<feature type="transmembrane region" description="Helical" evidence="10">
    <location>
        <begin position="103"/>
        <end position="124"/>
    </location>
</feature>
<dbReference type="GO" id="GO:0000009">
    <property type="term" value="F:alpha-1,6-mannosyltransferase activity"/>
    <property type="evidence" value="ECO:0007669"/>
    <property type="project" value="InterPro"/>
</dbReference>
<evidence type="ECO:0008006" key="13">
    <source>
        <dbReference type="Google" id="ProtNLM"/>
    </source>
</evidence>
<evidence type="ECO:0000256" key="2">
    <source>
        <dbReference type="ARBA" id="ARBA00004687"/>
    </source>
</evidence>
<evidence type="ECO:0000256" key="9">
    <source>
        <dbReference type="ARBA" id="ARBA00023136"/>
    </source>
</evidence>
<dbReference type="GO" id="GO:0006506">
    <property type="term" value="P:GPI anchor biosynthetic process"/>
    <property type="evidence" value="ECO:0007669"/>
    <property type="project" value="UniProtKB-UniPathway"/>
</dbReference>
<keyword evidence="7" id="KW-0256">Endoplasmic reticulum</keyword>
<feature type="transmembrane region" description="Helical" evidence="10">
    <location>
        <begin position="285"/>
        <end position="305"/>
    </location>
</feature>
<feature type="transmembrane region" description="Helical" evidence="10">
    <location>
        <begin position="136"/>
        <end position="158"/>
    </location>
</feature>
<feature type="transmembrane region" description="Helical" evidence="10">
    <location>
        <begin position="80"/>
        <end position="97"/>
    </location>
</feature>
<dbReference type="AlphaFoldDB" id="A0A2H0WTX7"/>
<proteinExistence type="predicted"/>
<evidence type="ECO:0000256" key="5">
    <source>
        <dbReference type="ARBA" id="ARBA00022679"/>
    </source>
</evidence>
<reference evidence="12" key="1">
    <citation type="submission" date="2017-09" db="EMBL/GenBank/DDBJ databases">
        <title>Depth-based differentiation of microbial function through sediment-hosted aquifers and enrichment of novel symbionts in the deep terrestrial subsurface.</title>
        <authorList>
            <person name="Probst A.J."/>
            <person name="Ladd B."/>
            <person name="Jarett J.K."/>
            <person name="Geller-Mcgrath D.E."/>
            <person name="Sieber C.M.K."/>
            <person name="Emerson J.B."/>
            <person name="Anantharaman K."/>
            <person name="Thomas B.C."/>
            <person name="Malmstrom R."/>
            <person name="Stieglmeier M."/>
            <person name="Klingl A."/>
            <person name="Woyke T."/>
            <person name="Ryan C.M."/>
            <person name="Banfield J.F."/>
        </authorList>
    </citation>
    <scope>NUCLEOTIDE SEQUENCE [LARGE SCALE GENOMIC DNA]</scope>
</reference>
<dbReference type="GO" id="GO:0004376">
    <property type="term" value="F:GPI mannosyltransferase activity"/>
    <property type="evidence" value="ECO:0007669"/>
    <property type="project" value="InterPro"/>
</dbReference>
<keyword evidence="3" id="KW-0337">GPI-anchor biosynthesis</keyword>
<keyword evidence="9 10" id="KW-0472">Membrane</keyword>
<feature type="transmembrane region" description="Helical" evidence="10">
    <location>
        <begin position="178"/>
        <end position="207"/>
    </location>
</feature>
<dbReference type="EMBL" id="PEZG01000001">
    <property type="protein sequence ID" value="PIS16122.1"/>
    <property type="molecule type" value="Genomic_DNA"/>
</dbReference>
<evidence type="ECO:0000256" key="6">
    <source>
        <dbReference type="ARBA" id="ARBA00022692"/>
    </source>
</evidence>
<feature type="transmembrane region" description="Helical" evidence="10">
    <location>
        <begin position="219"/>
        <end position="237"/>
    </location>
</feature>
<comment type="caution">
    <text evidence="11">The sequence shown here is derived from an EMBL/GenBank/DDBJ whole genome shotgun (WGS) entry which is preliminary data.</text>
</comment>
<evidence type="ECO:0000256" key="4">
    <source>
        <dbReference type="ARBA" id="ARBA00022676"/>
    </source>
</evidence>
<dbReference type="InterPro" id="IPR007315">
    <property type="entry name" value="PIG-V/Gpi18"/>
</dbReference>
<name>A0A2H0WTX7_9BACT</name>
<feature type="transmembrane region" description="Helical" evidence="10">
    <location>
        <begin position="50"/>
        <end position="68"/>
    </location>
</feature>
<evidence type="ECO:0000313" key="11">
    <source>
        <dbReference type="EMBL" id="PIS16122.1"/>
    </source>
</evidence>
<evidence type="ECO:0000313" key="12">
    <source>
        <dbReference type="Proteomes" id="UP000231198"/>
    </source>
</evidence>
<evidence type="ECO:0000256" key="10">
    <source>
        <dbReference type="SAM" id="Phobius"/>
    </source>
</evidence>